<feature type="chain" id="PRO_5046321533" evidence="1">
    <location>
        <begin position="26"/>
        <end position="494"/>
    </location>
</feature>
<protein>
    <submittedName>
        <fullName evidence="2">ABC transporter substrate-binding protein</fullName>
    </submittedName>
</protein>
<evidence type="ECO:0000313" key="2">
    <source>
        <dbReference type="EMBL" id="MFC5988015.1"/>
    </source>
</evidence>
<dbReference type="EMBL" id="JBHSQV010000174">
    <property type="protein sequence ID" value="MFC5988015.1"/>
    <property type="molecule type" value="Genomic_DNA"/>
</dbReference>
<dbReference type="Pfam" id="PF01547">
    <property type="entry name" value="SBP_bac_1"/>
    <property type="match status" value="1"/>
</dbReference>
<evidence type="ECO:0000313" key="3">
    <source>
        <dbReference type="Proteomes" id="UP001596250"/>
    </source>
</evidence>
<feature type="signal peptide" evidence="1">
    <location>
        <begin position="1"/>
        <end position="25"/>
    </location>
</feature>
<dbReference type="Proteomes" id="UP001596250">
    <property type="component" value="Unassembled WGS sequence"/>
</dbReference>
<dbReference type="InterPro" id="IPR006059">
    <property type="entry name" value="SBP"/>
</dbReference>
<reference evidence="3" key="1">
    <citation type="journal article" date="2019" name="Int. J. Syst. Evol. Microbiol.">
        <title>The Global Catalogue of Microorganisms (GCM) 10K type strain sequencing project: providing services to taxonomists for standard genome sequencing and annotation.</title>
        <authorList>
            <consortium name="The Broad Institute Genomics Platform"/>
            <consortium name="The Broad Institute Genome Sequencing Center for Infectious Disease"/>
            <person name="Wu L."/>
            <person name="Ma J."/>
        </authorList>
    </citation>
    <scope>NUCLEOTIDE SEQUENCE [LARGE SCALE GENOMIC DNA]</scope>
    <source>
        <strain evidence="3">CCM 8749</strain>
    </source>
</reference>
<dbReference type="PANTHER" id="PTHR43649:SF12">
    <property type="entry name" value="DIACETYLCHITOBIOSE BINDING PROTEIN DASA"/>
    <property type="match status" value="1"/>
</dbReference>
<gene>
    <name evidence="2" type="ORF">ACFPXP_16540</name>
</gene>
<dbReference type="SUPFAM" id="SSF53850">
    <property type="entry name" value="Periplasmic binding protein-like II"/>
    <property type="match status" value="1"/>
</dbReference>
<dbReference type="Gene3D" id="3.40.190.10">
    <property type="entry name" value="Periplasmic binding protein-like II"/>
    <property type="match status" value="1"/>
</dbReference>
<comment type="caution">
    <text evidence="2">The sequence shown here is derived from an EMBL/GenBank/DDBJ whole genome shotgun (WGS) entry which is preliminary data.</text>
</comment>
<organism evidence="2 3">
    <name type="scientific">Marinicrinis lubricantis</name>
    <dbReference type="NCBI Taxonomy" id="2086470"/>
    <lineage>
        <taxon>Bacteria</taxon>
        <taxon>Bacillati</taxon>
        <taxon>Bacillota</taxon>
        <taxon>Bacilli</taxon>
        <taxon>Bacillales</taxon>
        <taxon>Paenibacillaceae</taxon>
    </lineage>
</organism>
<dbReference type="InterPro" id="IPR050490">
    <property type="entry name" value="Bact_solute-bd_prot1"/>
</dbReference>
<name>A0ABW1ISD9_9BACL</name>
<keyword evidence="3" id="KW-1185">Reference proteome</keyword>
<accession>A0ABW1ISD9</accession>
<proteinExistence type="predicted"/>
<dbReference type="PROSITE" id="PS51257">
    <property type="entry name" value="PROKAR_LIPOPROTEIN"/>
    <property type="match status" value="1"/>
</dbReference>
<keyword evidence="1" id="KW-0732">Signal</keyword>
<dbReference type="RefSeq" id="WP_379895453.1">
    <property type="nucleotide sequence ID" value="NZ_CBCSCT010000025.1"/>
</dbReference>
<evidence type="ECO:0000256" key="1">
    <source>
        <dbReference type="SAM" id="SignalP"/>
    </source>
</evidence>
<dbReference type="PANTHER" id="PTHR43649">
    <property type="entry name" value="ARABINOSE-BINDING PROTEIN-RELATED"/>
    <property type="match status" value="1"/>
</dbReference>
<sequence>MKTINRKAFTAAVLALMMVMATFLAACSNNNSGGSDDEKRVLRIATLYGDGGYNEGMRSQYTDLFEFTHKNIEIEFVSAVNWNEIYMTRSSDQPYEEPDPSEAMKALIEGDNPPDIVFVDQTVLADMVNENLLQSLETYIQNDEFDIEDFVPTVIEGLREIGNGELYALAPTFSPSALVYNKDMFDEAGIEYPTDNMTWDQVFEKAQLVSAHFAGAPEKKFGFAFSSYSNSMNLYDDMRYYTAPLGLRMFDDEGKTMLVDTPEWEQVWTQMIELKKQNVFPEPPDYSNMPDGGYSRYFDHAFLSGRTAMMLLSYGQINEITTAMQLGDQIQGFTPFAWDVVTYPVHAAQPDVGGFMSMDPIMGIAANAQNTEDAWEFIQFINGTEWAELKSKSSYNMVARKSYIEQPAGMNINLAAFYTLKPGPDPYGEMNKNGQNYWEVYSIAYDVFNQVLQEQITVKEGLQQWKTRGDEVLQRMSQEQSDSASDGAVTLPVK</sequence>